<evidence type="ECO:0000313" key="1">
    <source>
        <dbReference type="EMBL" id="KAG9444156.1"/>
    </source>
</evidence>
<dbReference type="EMBL" id="JAINDJ010000006">
    <property type="protein sequence ID" value="KAG9444156.1"/>
    <property type="molecule type" value="Genomic_DNA"/>
</dbReference>
<keyword evidence="2" id="KW-1185">Reference proteome</keyword>
<evidence type="ECO:0000313" key="2">
    <source>
        <dbReference type="Proteomes" id="UP000825729"/>
    </source>
</evidence>
<comment type="caution">
    <text evidence="1">The sequence shown here is derived from an EMBL/GenBank/DDBJ whole genome shotgun (WGS) entry which is preliminary data.</text>
</comment>
<sequence length="102" mass="11568">MWMLLAREIPKKETLKVLWHDSFTHEGEAALALPVPDKLRGHSKLGLLFQKLNFTNGRRRKKTNKKSKPYLPTSHGTVERHLGWPPFPLSFSLESSACSAAC</sequence>
<dbReference type="Proteomes" id="UP000825729">
    <property type="component" value="Unassembled WGS sequence"/>
</dbReference>
<proteinExistence type="predicted"/>
<name>A0AAV7E703_ARIFI</name>
<reference evidence="1 2" key="1">
    <citation type="submission" date="2021-07" db="EMBL/GenBank/DDBJ databases">
        <title>The Aristolochia fimbriata genome: insights into angiosperm evolution, floral development and chemical biosynthesis.</title>
        <authorList>
            <person name="Jiao Y."/>
        </authorList>
    </citation>
    <scope>NUCLEOTIDE SEQUENCE [LARGE SCALE GENOMIC DNA]</scope>
    <source>
        <strain evidence="1">IBCAS-2021</strain>
        <tissue evidence="1">Leaf</tissue>
    </source>
</reference>
<protein>
    <submittedName>
        <fullName evidence="1">Uncharacterized protein</fullName>
    </submittedName>
</protein>
<dbReference type="AlphaFoldDB" id="A0AAV7E703"/>
<accession>A0AAV7E703</accession>
<gene>
    <name evidence="1" type="ORF">H6P81_015496</name>
</gene>
<organism evidence="1 2">
    <name type="scientific">Aristolochia fimbriata</name>
    <name type="common">White veined hardy Dutchman's pipe vine</name>
    <dbReference type="NCBI Taxonomy" id="158543"/>
    <lineage>
        <taxon>Eukaryota</taxon>
        <taxon>Viridiplantae</taxon>
        <taxon>Streptophyta</taxon>
        <taxon>Embryophyta</taxon>
        <taxon>Tracheophyta</taxon>
        <taxon>Spermatophyta</taxon>
        <taxon>Magnoliopsida</taxon>
        <taxon>Magnoliidae</taxon>
        <taxon>Piperales</taxon>
        <taxon>Aristolochiaceae</taxon>
        <taxon>Aristolochia</taxon>
    </lineage>
</organism>